<proteinExistence type="predicted"/>
<name>A0A1F7HKM8_9BACT</name>
<feature type="transmembrane region" description="Helical" evidence="1">
    <location>
        <begin position="6"/>
        <end position="23"/>
    </location>
</feature>
<comment type="caution">
    <text evidence="2">The sequence shown here is derived from an EMBL/GenBank/DDBJ whole genome shotgun (WGS) entry which is preliminary data.</text>
</comment>
<organism evidence="2 3">
    <name type="scientific">Candidatus Roizmanbacteria bacterium RIFCSPHIGHO2_02_FULL_43_11</name>
    <dbReference type="NCBI Taxonomy" id="1802043"/>
    <lineage>
        <taxon>Bacteria</taxon>
        <taxon>Candidatus Roizmaniibacteriota</taxon>
    </lineage>
</organism>
<evidence type="ECO:0000256" key="1">
    <source>
        <dbReference type="SAM" id="Phobius"/>
    </source>
</evidence>
<dbReference type="Proteomes" id="UP000178098">
    <property type="component" value="Unassembled WGS sequence"/>
</dbReference>
<protein>
    <recommendedName>
        <fullName evidence="4">DUF4145 domain-containing protein</fullName>
    </recommendedName>
</protein>
<reference evidence="2 3" key="1">
    <citation type="journal article" date="2016" name="Nat. Commun.">
        <title>Thousands of microbial genomes shed light on interconnected biogeochemical processes in an aquifer system.</title>
        <authorList>
            <person name="Anantharaman K."/>
            <person name="Brown C.T."/>
            <person name="Hug L.A."/>
            <person name="Sharon I."/>
            <person name="Castelle C.J."/>
            <person name="Probst A.J."/>
            <person name="Thomas B.C."/>
            <person name="Singh A."/>
            <person name="Wilkins M.J."/>
            <person name="Karaoz U."/>
            <person name="Brodie E.L."/>
            <person name="Williams K.H."/>
            <person name="Hubbard S.S."/>
            <person name="Banfield J.F."/>
        </authorList>
    </citation>
    <scope>NUCLEOTIDE SEQUENCE [LARGE SCALE GENOMIC DNA]</scope>
</reference>
<evidence type="ECO:0008006" key="4">
    <source>
        <dbReference type="Google" id="ProtNLM"/>
    </source>
</evidence>
<keyword evidence="1" id="KW-1133">Transmembrane helix</keyword>
<keyword evidence="1" id="KW-0812">Transmembrane</keyword>
<gene>
    <name evidence="2" type="ORF">A3D08_03365</name>
</gene>
<evidence type="ECO:0000313" key="3">
    <source>
        <dbReference type="Proteomes" id="UP000178098"/>
    </source>
</evidence>
<keyword evidence="1" id="KW-0472">Membrane</keyword>
<dbReference type="AlphaFoldDB" id="A0A1F7HKM8"/>
<dbReference type="EMBL" id="MFZT01000012">
    <property type="protein sequence ID" value="OGK31643.1"/>
    <property type="molecule type" value="Genomic_DNA"/>
</dbReference>
<sequence>MDIMAAIFIALVLLGLIVMLLALQRFQPVSNLKAVVEKRITEIDTRTNMADYNSLRTALIDYDTLLDHVLKDKGIRGTNMGERLKSARSYFPHGLYNEIWEAHKMRNNLVHEATFTASVPALQRNREALKRAITQTSGVRKATRTA</sequence>
<accession>A0A1F7HKM8</accession>
<evidence type="ECO:0000313" key="2">
    <source>
        <dbReference type="EMBL" id="OGK31643.1"/>
    </source>
</evidence>